<dbReference type="EMBL" id="NTFS01000048">
    <property type="protein sequence ID" value="PAX59521.1"/>
    <property type="molecule type" value="Genomic_DNA"/>
</dbReference>
<feature type="transmembrane region" description="Helical" evidence="6">
    <location>
        <begin position="200"/>
        <end position="223"/>
    </location>
</feature>
<feature type="transmembrane region" description="Helical" evidence="6">
    <location>
        <begin position="235"/>
        <end position="264"/>
    </location>
</feature>
<dbReference type="PANTHER" id="PTHR39087:SF2">
    <property type="entry name" value="UPF0104 MEMBRANE PROTEIN MJ1595"/>
    <property type="match status" value="1"/>
</dbReference>
<dbReference type="Proteomes" id="UP000218238">
    <property type="component" value="Unassembled WGS sequence"/>
</dbReference>
<organism evidence="7 8">
    <name type="scientific">Brunnivagina elsteri CCALA 953</name>
    <dbReference type="NCBI Taxonomy" id="987040"/>
    <lineage>
        <taxon>Bacteria</taxon>
        <taxon>Bacillati</taxon>
        <taxon>Cyanobacteriota</taxon>
        <taxon>Cyanophyceae</taxon>
        <taxon>Nostocales</taxon>
        <taxon>Calotrichaceae</taxon>
        <taxon>Brunnivagina</taxon>
    </lineage>
</organism>
<keyword evidence="4 6" id="KW-1133">Transmembrane helix</keyword>
<keyword evidence="2" id="KW-1003">Cell membrane</keyword>
<evidence type="ECO:0000256" key="6">
    <source>
        <dbReference type="SAM" id="Phobius"/>
    </source>
</evidence>
<accession>A0A2A2TM18</accession>
<dbReference type="InterPro" id="IPR022791">
    <property type="entry name" value="L-PG_synthase/AglD"/>
</dbReference>
<proteinExistence type="predicted"/>
<evidence type="ECO:0000256" key="3">
    <source>
        <dbReference type="ARBA" id="ARBA00022692"/>
    </source>
</evidence>
<gene>
    <name evidence="7" type="ORF">CK510_06580</name>
</gene>
<evidence type="ECO:0000256" key="4">
    <source>
        <dbReference type="ARBA" id="ARBA00022989"/>
    </source>
</evidence>
<evidence type="ECO:0000256" key="1">
    <source>
        <dbReference type="ARBA" id="ARBA00004651"/>
    </source>
</evidence>
<reference evidence="7 8" key="1">
    <citation type="submission" date="2017-08" db="EMBL/GenBank/DDBJ databases">
        <title>Draft genome sequence of filamentous cyanobacterium Calothrix elsteri CCALA 953.</title>
        <authorList>
            <person name="Gagunashvili A.N."/>
            <person name="Elster J."/>
            <person name="Andresson O.S."/>
        </authorList>
    </citation>
    <scope>NUCLEOTIDE SEQUENCE [LARGE SCALE GENOMIC DNA]</scope>
    <source>
        <strain evidence="7 8">CCALA 953</strain>
    </source>
</reference>
<feature type="transmembrane region" description="Helical" evidence="6">
    <location>
        <begin position="120"/>
        <end position="145"/>
    </location>
</feature>
<evidence type="ECO:0000256" key="2">
    <source>
        <dbReference type="ARBA" id="ARBA00022475"/>
    </source>
</evidence>
<dbReference type="RefSeq" id="WP_095720938.1">
    <property type="nucleotide sequence ID" value="NZ_NTFS01000048.1"/>
</dbReference>
<evidence type="ECO:0000256" key="5">
    <source>
        <dbReference type="ARBA" id="ARBA00023136"/>
    </source>
</evidence>
<keyword evidence="5 6" id="KW-0472">Membrane</keyword>
<comment type="caution">
    <text evidence="7">The sequence shown here is derived from an EMBL/GenBank/DDBJ whole genome shotgun (WGS) entry which is preliminary data.</text>
</comment>
<comment type="subcellular location">
    <subcellularLocation>
        <location evidence="1">Cell membrane</location>
        <topology evidence="1">Multi-pass membrane protein</topology>
    </subcellularLocation>
</comment>
<evidence type="ECO:0000313" key="7">
    <source>
        <dbReference type="EMBL" id="PAX59521.1"/>
    </source>
</evidence>
<feature type="transmembrane region" description="Helical" evidence="6">
    <location>
        <begin position="166"/>
        <end position="188"/>
    </location>
</feature>
<dbReference type="PANTHER" id="PTHR39087">
    <property type="entry name" value="UPF0104 MEMBRANE PROTEIN MJ1595"/>
    <property type="match status" value="1"/>
</dbReference>
<keyword evidence="8" id="KW-1185">Reference proteome</keyword>
<feature type="transmembrane region" description="Helical" evidence="6">
    <location>
        <begin position="46"/>
        <end position="69"/>
    </location>
</feature>
<name>A0A2A2TM18_9CYAN</name>
<feature type="transmembrane region" description="Helical" evidence="6">
    <location>
        <begin position="284"/>
        <end position="303"/>
    </location>
</feature>
<protein>
    <recommendedName>
        <fullName evidence="9">Lysylphosphatidylglycerol synthetase</fullName>
    </recommendedName>
</protein>
<keyword evidence="3 6" id="KW-0812">Transmembrane</keyword>
<dbReference type="Pfam" id="PF03706">
    <property type="entry name" value="LPG_synthase_TM"/>
    <property type="match status" value="1"/>
</dbReference>
<dbReference type="OrthoDB" id="145485at2"/>
<dbReference type="AlphaFoldDB" id="A0A2A2TM18"/>
<sequence>MSKKFNLTPLFSLVLLGLSVWAISNQLGEYNYRDAIASVTAIPKNRLSLSICLTALGYLVMVGYDILGFRYTKYSLHLNKVAFVNFISSAFSNTIGFALLTGSAIRYRFYASWGVPKIAIAQIIAFTNFTFWLGMLAVAGFVFVINPLPIPPQLHLPFTTVRPVGVIFLVLLVIYLTACIFIKQPLIIKNHEFRLPNFNTAIAQIITSSFDWLIAAAVLYVILPTNTAVSFIDFLGIYLLAMFAGVVSNVPGGLGIFETVILLILSSKIPAPAILASMLAYRGIYYFLPLLLAATLLSIFSIIQKTYPLGKSG</sequence>
<evidence type="ECO:0008006" key="9">
    <source>
        <dbReference type="Google" id="ProtNLM"/>
    </source>
</evidence>
<feature type="transmembrane region" description="Helical" evidence="6">
    <location>
        <begin position="81"/>
        <end position="100"/>
    </location>
</feature>
<dbReference type="GO" id="GO:0005886">
    <property type="term" value="C:plasma membrane"/>
    <property type="evidence" value="ECO:0007669"/>
    <property type="project" value="UniProtKB-SubCell"/>
</dbReference>
<evidence type="ECO:0000313" key="8">
    <source>
        <dbReference type="Proteomes" id="UP000218238"/>
    </source>
</evidence>